<keyword evidence="2" id="KW-0812">Transmembrane</keyword>
<feature type="transmembrane region" description="Helical" evidence="2">
    <location>
        <begin position="108"/>
        <end position="125"/>
    </location>
</feature>
<organism evidence="3">
    <name type="scientific">viral metagenome</name>
    <dbReference type="NCBI Taxonomy" id="1070528"/>
    <lineage>
        <taxon>unclassified sequences</taxon>
        <taxon>metagenomes</taxon>
        <taxon>organismal metagenomes</taxon>
    </lineage>
</organism>
<sequence>MKVKDLLFYLYLIFTIIVVLKWILSMYNKETLTKPRKSSSKKAAHKKKVSSSTLLRNDVQDHVQDQQNDDDNEDDKDDKDDKDEQGDDNIQKNNNITLEKVFMLTRRLNIGFVIIFVVLNVYLVFGEELSVMERINYVTSALFFTCWLSLVFFHESQSRIVTYLLFGFAVLLGLLNMITLLWFQNVDKNLPLLLLFISIWYSRVAYVNLDLNSFSYRPIRPKY</sequence>
<proteinExistence type="predicted"/>
<evidence type="ECO:0000256" key="1">
    <source>
        <dbReference type="SAM" id="MobiDB-lite"/>
    </source>
</evidence>
<dbReference type="AlphaFoldDB" id="A0A6C0D0M6"/>
<accession>A0A6C0D0M6</accession>
<feature type="transmembrane region" description="Helical" evidence="2">
    <location>
        <begin position="6"/>
        <end position="27"/>
    </location>
</feature>
<feature type="transmembrane region" description="Helical" evidence="2">
    <location>
        <begin position="189"/>
        <end position="209"/>
    </location>
</feature>
<protein>
    <submittedName>
        <fullName evidence="3">Uncharacterized protein</fullName>
    </submittedName>
</protein>
<keyword evidence="2" id="KW-1133">Transmembrane helix</keyword>
<feature type="compositionally biased region" description="Basic residues" evidence="1">
    <location>
        <begin position="34"/>
        <end position="49"/>
    </location>
</feature>
<dbReference type="EMBL" id="MN739518">
    <property type="protein sequence ID" value="QHT09972.1"/>
    <property type="molecule type" value="Genomic_DNA"/>
</dbReference>
<name>A0A6C0D0M6_9ZZZZ</name>
<feature type="region of interest" description="Disordered" evidence="1">
    <location>
        <begin position="34"/>
        <end position="90"/>
    </location>
</feature>
<feature type="compositionally biased region" description="Acidic residues" evidence="1">
    <location>
        <begin position="67"/>
        <end position="87"/>
    </location>
</feature>
<feature type="transmembrane region" description="Helical" evidence="2">
    <location>
        <begin position="137"/>
        <end position="153"/>
    </location>
</feature>
<evidence type="ECO:0000313" key="3">
    <source>
        <dbReference type="EMBL" id="QHT09972.1"/>
    </source>
</evidence>
<feature type="transmembrane region" description="Helical" evidence="2">
    <location>
        <begin position="160"/>
        <end position="183"/>
    </location>
</feature>
<keyword evidence="2" id="KW-0472">Membrane</keyword>
<evidence type="ECO:0000256" key="2">
    <source>
        <dbReference type="SAM" id="Phobius"/>
    </source>
</evidence>
<reference evidence="3" key="1">
    <citation type="journal article" date="2020" name="Nature">
        <title>Giant virus diversity and host interactions through global metagenomics.</title>
        <authorList>
            <person name="Schulz F."/>
            <person name="Roux S."/>
            <person name="Paez-Espino D."/>
            <person name="Jungbluth S."/>
            <person name="Walsh D.A."/>
            <person name="Denef V.J."/>
            <person name="McMahon K.D."/>
            <person name="Konstantinidis K.T."/>
            <person name="Eloe-Fadrosh E.A."/>
            <person name="Kyrpides N.C."/>
            <person name="Woyke T."/>
        </authorList>
    </citation>
    <scope>NUCLEOTIDE SEQUENCE</scope>
    <source>
        <strain evidence="3">GVMAG-M-3300023174-104</strain>
    </source>
</reference>